<feature type="domain" description="Nudix hydrolase" evidence="2">
    <location>
        <begin position="1"/>
        <end position="139"/>
    </location>
</feature>
<evidence type="ECO:0000313" key="3">
    <source>
        <dbReference type="Proteomes" id="UP000515125"/>
    </source>
</evidence>
<dbReference type="PANTHER" id="PTHR21340:SF0">
    <property type="entry name" value="BIS(5'-NUCLEOSYL)-TETRAPHOSPHATASE [ASYMMETRICAL]"/>
    <property type="match status" value="1"/>
</dbReference>
<sequence length="151" mass="16422">MFTNVAARVRAGGLLVARLTQSPPATGSSTSFPTAPVTAECSGHVDEGEDFLAAAVRETQEEAGISPSDLRLIESFNKDLFYEARGKPKQSRYFLAVLKNPQTPVMLSDEHSHFQWAACEEAAALCGFEDMGRLLKEADAYLQQQIISPTT</sequence>
<keyword evidence="1" id="KW-0378">Hydrolase</keyword>
<evidence type="ECO:0000259" key="2">
    <source>
        <dbReference type="PROSITE" id="PS51462"/>
    </source>
</evidence>
<dbReference type="AlphaFoldDB" id="A0A6P6RYS0"/>
<dbReference type="PANTHER" id="PTHR21340">
    <property type="entry name" value="DIADENOSINE 5,5-P1,P4-TETRAPHOSPHATE PYROPHOSPHOHYDROLASE MUTT"/>
    <property type="match status" value="1"/>
</dbReference>
<dbReference type="InterPro" id="IPR015797">
    <property type="entry name" value="NUDIX_hydrolase-like_dom_sf"/>
</dbReference>
<dbReference type="GO" id="GO:0006167">
    <property type="term" value="P:AMP biosynthetic process"/>
    <property type="evidence" value="ECO:0007669"/>
    <property type="project" value="TreeGrafter"/>
</dbReference>
<keyword evidence="3" id="KW-1185">Reference proteome</keyword>
<dbReference type="PROSITE" id="PS00893">
    <property type="entry name" value="NUDIX_BOX"/>
    <property type="match status" value="1"/>
</dbReference>
<dbReference type="SUPFAM" id="SSF55811">
    <property type="entry name" value="Nudix"/>
    <property type="match status" value="1"/>
</dbReference>
<gene>
    <name evidence="4" type="primary">LOC34624142</name>
</gene>
<dbReference type="Proteomes" id="UP000515125">
    <property type="component" value="Unplaced"/>
</dbReference>
<dbReference type="InterPro" id="IPR051325">
    <property type="entry name" value="Nudix_hydrolase_domain"/>
</dbReference>
<accession>A0A6P6RYS0</accession>
<dbReference type="GO" id="GO:0004081">
    <property type="term" value="F:bis(5'-nucleosyl)-tetraphosphatase (asymmetrical) activity"/>
    <property type="evidence" value="ECO:0007669"/>
    <property type="project" value="TreeGrafter"/>
</dbReference>
<proteinExistence type="predicted"/>
<dbReference type="Gene3D" id="3.90.79.10">
    <property type="entry name" value="Nucleoside Triphosphate Pyrophosphohydrolase"/>
    <property type="match status" value="1"/>
</dbReference>
<evidence type="ECO:0000256" key="1">
    <source>
        <dbReference type="ARBA" id="ARBA00022801"/>
    </source>
</evidence>
<dbReference type="Pfam" id="PF00293">
    <property type="entry name" value="NUDIX"/>
    <property type="match status" value="1"/>
</dbReference>
<protein>
    <submittedName>
        <fullName evidence="4">Bis(5'-nucleosyl)-tetraphosphatase [asymmetrical]</fullName>
    </submittedName>
</protein>
<dbReference type="InterPro" id="IPR000086">
    <property type="entry name" value="NUDIX_hydrolase_dom"/>
</dbReference>
<dbReference type="RefSeq" id="XP_026192649.1">
    <property type="nucleotide sequence ID" value="XM_026336864.1"/>
</dbReference>
<dbReference type="GO" id="GO:0006754">
    <property type="term" value="P:ATP biosynthetic process"/>
    <property type="evidence" value="ECO:0007669"/>
    <property type="project" value="TreeGrafter"/>
</dbReference>
<dbReference type="OrthoDB" id="276276at2759"/>
<evidence type="ECO:0000313" key="4">
    <source>
        <dbReference type="RefSeq" id="XP_026192649.1"/>
    </source>
</evidence>
<dbReference type="GeneID" id="34624142"/>
<dbReference type="InterPro" id="IPR020084">
    <property type="entry name" value="NUDIX_hydrolase_CS"/>
</dbReference>
<organism evidence="3 4">
    <name type="scientific">Cyclospora cayetanensis</name>
    <dbReference type="NCBI Taxonomy" id="88456"/>
    <lineage>
        <taxon>Eukaryota</taxon>
        <taxon>Sar</taxon>
        <taxon>Alveolata</taxon>
        <taxon>Apicomplexa</taxon>
        <taxon>Conoidasida</taxon>
        <taxon>Coccidia</taxon>
        <taxon>Eucoccidiorida</taxon>
        <taxon>Eimeriorina</taxon>
        <taxon>Eimeriidae</taxon>
        <taxon>Cyclospora</taxon>
    </lineage>
</organism>
<name>A0A6P6RYS0_9EIME</name>
<reference evidence="4" key="1">
    <citation type="submission" date="2025-08" db="UniProtKB">
        <authorList>
            <consortium name="RefSeq"/>
        </authorList>
    </citation>
    <scope>IDENTIFICATION</scope>
</reference>
<dbReference type="PROSITE" id="PS51462">
    <property type="entry name" value="NUDIX"/>
    <property type="match status" value="1"/>
</dbReference>